<accession>A0A0A0DKW8</accession>
<dbReference type="STRING" id="176090.SSIN_0558"/>
<protein>
    <submittedName>
        <fullName evidence="1">Uncharacterized protein</fullName>
    </submittedName>
</protein>
<comment type="caution">
    <text evidence="1">The sequence shown here is derived from an EMBL/GenBank/DDBJ whole genome shotgun (WGS) entry which is preliminary data.</text>
</comment>
<dbReference type="PATRIC" id="fig|176090.4.peg.553"/>
<keyword evidence="2" id="KW-1185">Reference proteome</keyword>
<dbReference type="Proteomes" id="UP000030019">
    <property type="component" value="Unassembled WGS sequence"/>
</dbReference>
<organism evidence="1 2">
    <name type="scientific">Streptococcus sinensis</name>
    <dbReference type="NCBI Taxonomy" id="176090"/>
    <lineage>
        <taxon>Bacteria</taxon>
        <taxon>Bacillati</taxon>
        <taxon>Bacillota</taxon>
        <taxon>Bacilli</taxon>
        <taxon>Lactobacillales</taxon>
        <taxon>Streptococcaceae</taxon>
        <taxon>Streptococcus</taxon>
    </lineage>
</organism>
<dbReference type="EMBL" id="JPEN01000042">
    <property type="protein sequence ID" value="KGM37617.1"/>
    <property type="molecule type" value="Genomic_DNA"/>
</dbReference>
<reference evidence="1 2" key="1">
    <citation type="submission" date="2014-06" db="EMBL/GenBank/DDBJ databases">
        <authorList>
            <person name="Teng J.L."/>
            <person name="Huang Y."/>
            <person name="Tse H."/>
            <person name="Lau S.K."/>
            <person name="Woo P.C."/>
        </authorList>
    </citation>
    <scope>NUCLEOTIDE SEQUENCE [LARGE SCALE GENOMIC DNA]</scope>
    <source>
        <strain evidence="1 2">HKU4</strain>
    </source>
</reference>
<sequence>MPLTATAQKRLWKKDKFQKNPKAEFAHLNNTFQNLLFDSPATFFPSAVFPPVETACFLFSQFIELLLFIHGFDPPSAEIYWH</sequence>
<gene>
    <name evidence="1" type="ORF">SSIN_0558</name>
</gene>
<evidence type="ECO:0000313" key="1">
    <source>
        <dbReference type="EMBL" id="KGM37617.1"/>
    </source>
</evidence>
<dbReference type="AlphaFoldDB" id="A0A0A0DKW8"/>
<evidence type="ECO:0000313" key="2">
    <source>
        <dbReference type="Proteomes" id="UP000030019"/>
    </source>
</evidence>
<name>A0A0A0DKW8_9STRE</name>
<proteinExistence type="predicted"/>